<dbReference type="InterPro" id="IPR013249">
    <property type="entry name" value="RNA_pol_sigma70_r4_t2"/>
</dbReference>
<dbReference type="InterPro" id="IPR013325">
    <property type="entry name" value="RNA_pol_sigma_r2"/>
</dbReference>
<dbReference type="OrthoDB" id="9783733at2"/>
<evidence type="ECO:0000259" key="6">
    <source>
        <dbReference type="Pfam" id="PF08281"/>
    </source>
</evidence>
<keyword evidence="4" id="KW-0804">Transcription</keyword>
<protein>
    <submittedName>
        <fullName evidence="7">Sigma-70 family RNA polymerase sigma factor</fullName>
    </submittedName>
</protein>
<dbReference type="InterPro" id="IPR036388">
    <property type="entry name" value="WH-like_DNA-bd_sf"/>
</dbReference>
<dbReference type="Gene3D" id="1.10.1740.10">
    <property type="match status" value="1"/>
</dbReference>
<dbReference type="Pfam" id="PF08281">
    <property type="entry name" value="Sigma70_r4_2"/>
    <property type="match status" value="1"/>
</dbReference>
<feature type="domain" description="RNA polymerase sigma-70 region 2" evidence="5">
    <location>
        <begin position="44"/>
        <end position="105"/>
    </location>
</feature>
<dbReference type="SUPFAM" id="SSF88659">
    <property type="entry name" value="Sigma3 and sigma4 domains of RNA polymerase sigma factors"/>
    <property type="match status" value="1"/>
</dbReference>
<dbReference type="NCBIfam" id="TIGR02937">
    <property type="entry name" value="sigma70-ECF"/>
    <property type="match status" value="1"/>
</dbReference>
<dbReference type="Proteomes" id="UP000322822">
    <property type="component" value="Chromosome 2"/>
</dbReference>
<dbReference type="InterPro" id="IPR039425">
    <property type="entry name" value="RNA_pol_sigma-70-like"/>
</dbReference>
<keyword evidence="3" id="KW-0731">Sigma factor</keyword>
<dbReference type="Gene3D" id="1.10.10.10">
    <property type="entry name" value="Winged helix-like DNA-binding domain superfamily/Winged helix DNA-binding domain"/>
    <property type="match status" value="1"/>
</dbReference>
<dbReference type="SUPFAM" id="SSF88946">
    <property type="entry name" value="Sigma2 domain of RNA polymerase sigma factors"/>
    <property type="match status" value="1"/>
</dbReference>
<reference evidence="7 8" key="1">
    <citation type="submission" date="2019-09" db="EMBL/GenBank/DDBJ databases">
        <title>FDA dAtabase for Regulatory Grade micrObial Sequences (FDA-ARGOS): Supporting development and validation of Infectious Disease Dx tests.</title>
        <authorList>
            <person name="Sciortino C."/>
            <person name="Tallon L."/>
            <person name="Sadzewicz L."/>
            <person name="Vavikolanu K."/>
            <person name="Mehta A."/>
            <person name="Aluvathingal J."/>
            <person name="Nadendla S."/>
            <person name="Nandy P."/>
            <person name="Geyer C."/>
            <person name="Yan Y."/>
            <person name="Sichtig H."/>
        </authorList>
    </citation>
    <scope>NUCLEOTIDE SEQUENCE [LARGE SCALE GENOMIC DNA]</scope>
    <source>
        <strain evidence="7 8">FDAARGOS_664</strain>
    </source>
</reference>
<evidence type="ECO:0000313" key="8">
    <source>
        <dbReference type="Proteomes" id="UP000322822"/>
    </source>
</evidence>
<dbReference type="GO" id="GO:0003677">
    <property type="term" value="F:DNA binding"/>
    <property type="evidence" value="ECO:0007669"/>
    <property type="project" value="InterPro"/>
</dbReference>
<evidence type="ECO:0000256" key="2">
    <source>
        <dbReference type="ARBA" id="ARBA00023015"/>
    </source>
</evidence>
<dbReference type="GO" id="GO:0016987">
    <property type="term" value="F:sigma factor activity"/>
    <property type="evidence" value="ECO:0007669"/>
    <property type="project" value="UniProtKB-KW"/>
</dbReference>
<dbReference type="Pfam" id="PF04542">
    <property type="entry name" value="Sigma70_r2"/>
    <property type="match status" value="1"/>
</dbReference>
<evidence type="ECO:0000256" key="1">
    <source>
        <dbReference type="ARBA" id="ARBA00010641"/>
    </source>
</evidence>
<proteinExistence type="inferred from homology"/>
<evidence type="ECO:0000256" key="4">
    <source>
        <dbReference type="ARBA" id="ARBA00023163"/>
    </source>
</evidence>
<dbReference type="PANTHER" id="PTHR43133">
    <property type="entry name" value="RNA POLYMERASE ECF-TYPE SIGMA FACTO"/>
    <property type="match status" value="1"/>
</dbReference>
<comment type="similarity">
    <text evidence="1">Belongs to the sigma-70 factor family. ECF subfamily.</text>
</comment>
<name>A0A5P2HD68_9BURK</name>
<dbReference type="InterPro" id="IPR013324">
    <property type="entry name" value="RNA_pol_sigma_r3/r4-like"/>
</dbReference>
<dbReference type="PANTHER" id="PTHR43133:SF63">
    <property type="entry name" value="RNA POLYMERASE SIGMA FACTOR FECI-RELATED"/>
    <property type="match status" value="1"/>
</dbReference>
<dbReference type="InterPro" id="IPR014284">
    <property type="entry name" value="RNA_pol_sigma-70_dom"/>
</dbReference>
<keyword evidence="2" id="KW-0805">Transcription regulation</keyword>
<organism evidence="7 8">
    <name type="scientific">Cupriavidus pauculus</name>
    <dbReference type="NCBI Taxonomy" id="82633"/>
    <lineage>
        <taxon>Bacteria</taxon>
        <taxon>Pseudomonadati</taxon>
        <taxon>Pseudomonadota</taxon>
        <taxon>Betaproteobacteria</taxon>
        <taxon>Burkholderiales</taxon>
        <taxon>Burkholderiaceae</taxon>
        <taxon>Cupriavidus</taxon>
    </lineage>
</organism>
<dbReference type="GO" id="GO:0006352">
    <property type="term" value="P:DNA-templated transcription initiation"/>
    <property type="evidence" value="ECO:0007669"/>
    <property type="project" value="InterPro"/>
</dbReference>
<dbReference type="InterPro" id="IPR007627">
    <property type="entry name" value="RNA_pol_sigma70_r2"/>
</dbReference>
<evidence type="ECO:0000313" key="7">
    <source>
        <dbReference type="EMBL" id="QET05099.1"/>
    </source>
</evidence>
<evidence type="ECO:0000259" key="5">
    <source>
        <dbReference type="Pfam" id="PF04542"/>
    </source>
</evidence>
<dbReference type="CDD" id="cd06171">
    <property type="entry name" value="Sigma70_r4"/>
    <property type="match status" value="1"/>
</dbReference>
<gene>
    <name evidence="7" type="ORF">FOB72_23910</name>
</gene>
<accession>A0A5P2HD68</accession>
<dbReference type="EMBL" id="CP044067">
    <property type="protein sequence ID" value="QET05099.1"/>
    <property type="molecule type" value="Genomic_DNA"/>
</dbReference>
<evidence type="ECO:0000256" key="3">
    <source>
        <dbReference type="ARBA" id="ARBA00023082"/>
    </source>
</evidence>
<sequence length="195" mass="22097">MPTRASADVRDIWHSMARSIVTTHGARMPGNAGHTSIARTFIVHRRHLLCIATRILGCPVQAEDVLHDAYLKLIFHTPDGPWRSELSYICRVVRNLALDGYRRQQIERRLFASEFAEADAPLDTNSPDRIASARERERSLRDAMRALPPRTRDALTQYYFEDQSQRTIAARLGISPAMVSFILQDARDTLGTLSL</sequence>
<feature type="domain" description="RNA polymerase sigma factor 70 region 4 type 2" evidence="6">
    <location>
        <begin position="138"/>
        <end position="189"/>
    </location>
</feature>
<dbReference type="AlphaFoldDB" id="A0A5P2HD68"/>